<dbReference type="AlphaFoldDB" id="A0AAV1IGQ6"/>
<dbReference type="InterPro" id="IPR016024">
    <property type="entry name" value="ARM-type_fold"/>
</dbReference>
<dbReference type="EMBL" id="CAUYUE010000013">
    <property type="protein sequence ID" value="CAK0785996.1"/>
    <property type="molecule type" value="Genomic_DNA"/>
</dbReference>
<dbReference type="SUPFAM" id="SSF48371">
    <property type="entry name" value="ARM repeat"/>
    <property type="match status" value="1"/>
</dbReference>
<organism evidence="1 2">
    <name type="scientific">Coccomyxa viridis</name>
    <dbReference type="NCBI Taxonomy" id="1274662"/>
    <lineage>
        <taxon>Eukaryota</taxon>
        <taxon>Viridiplantae</taxon>
        <taxon>Chlorophyta</taxon>
        <taxon>core chlorophytes</taxon>
        <taxon>Trebouxiophyceae</taxon>
        <taxon>Trebouxiophyceae incertae sedis</taxon>
        <taxon>Coccomyxaceae</taxon>
        <taxon>Coccomyxa</taxon>
    </lineage>
</organism>
<evidence type="ECO:0000313" key="1">
    <source>
        <dbReference type="EMBL" id="CAK0785996.1"/>
    </source>
</evidence>
<dbReference type="Proteomes" id="UP001314263">
    <property type="component" value="Unassembled WGS sequence"/>
</dbReference>
<dbReference type="InterPro" id="IPR011989">
    <property type="entry name" value="ARM-like"/>
</dbReference>
<gene>
    <name evidence="1" type="ORF">CVIRNUC_009209</name>
</gene>
<accession>A0AAV1IGQ6</accession>
<dbReference type="Pfam" id="PF25786">
    <property type="entry name" value="HEAT_GCN1_C"/>
    <property type="match status" value="1"/>
</dbReference>
<reference evidence="1 2" key="1">
    <citation type="submission" date="2023-10" db="EMBL/GenBank/DDBJ databases">
        <authorList>
            <person name="Maclean D."/>
            <person name="Macfadyen A."/>
        </authorList>
    </citation>
    <scope>NUCLEOTIDE SEQUENCE [LARGE SCALE GENOMIC DNA]</scope>
</reference>
<proteinExistence type="predicted"/>
<dbReference type="Gene3D" id="1.25.10.10">
    <property type="entry name" value="Leucine-rich Repeat Variant"/>
    <property type="match status" value="1"/>
</dbReference>
<name>A0AAV1IGQ6_9CHLO</name>
<evidence type="ECO:0000313" key="2">
    <source>
        <dbReference type="Proteomes" id="UP001314263"/>
    </source>
</evidence>
<protein>
    <submittedName>
        <fullName evidence="1">Uncharacterized protein</fullName>
    </submittedName>
</protein>
<sequence>MFVKHCSPEEARQVLLRGPLGPAASSKGERTKHALVLAAVARSAPERIQEVDLTERAVAAVVRFSRDESHATRHAAARAAGHLALAELQGQLEQDTALKRLIPVMVALVGTDQSSDVQRQMLLVLRKISAQNADALVPHLTYLVPPIVSLLQQTQGPTKLAGDRTLSRILQIDQGVTVVQDFLAMPGAGPTAKSYLTEACLRRLSRLPLSDDDDDVFQ</sequence>
<keyword evidence="2" id="KW-1185">Reference proteome</keyword>
<comment type="caution">
    <text evidence="1">The sequence shown here is derived from an EMBL/GenBank/DDBJ whole genome shotgun (WGS) entry which is preliminary data.</text>
</comment>